<protein>
    <submittedName>
        <fullName evidence="1">Uncharacterized protein</fullName>
    </submittedName>
</protein>
<comment type="caution">
    <text evidence="1">The sequence shown here is derived from an EMBL/GenBank/DDBJ whole genome shotgun (WGS) entry which is preliminary data.</text>
</comment>
<gene>
    <name evidence="1" type="ORF">L6164_025940</name>
</gene>
<dbReference type="EMBL" id="CM039435">
    <property type="protein sequence ID" value="KAI4318134.1"/>
    <property type="molecule type" value="Genomic_DNA"/>
</dbReference>
<accession>A0ACB9M1T1</accession>
<evidence type="ECO:0000313" key="2">
    <source>
        <dbReference type="Proteomes" id="UP000828941"/>
    </source>
</evidence>
<name>A0ACB9M1T1_BAUVA</name>
<dbReference type="Proteomes" id="UP000828941">
    <property type="component" value="Chromosome 10"/>
</dbReference>
<keyword evidence="2" id="KW-1185">Reference proteome</keyword>
<organism evidence="1 2">
    <name type="scientific">Bauhinia variegata</name>
    <name type="common">Purple orchid tree</name>
    <name type="synonym">Phanera variegata</name>
    <dbReference type="NCBI Taxonomy" id="167791"/>
    <lineage>
        <taxon>Eukaryota</taxon>
        <taxon>Viridiplantae</taxon>
        <taxon>Streptophyta</taxon>
        <taxon>Embryophyta</taxon>
        <taxon>Tracheophyta</taxon>
        <taxon>Spermatophyta</taxon>
        <taxon>Magnoliopsida</taxon>
        <taxon>eudicotyledons</taxon>
        <taxon>Gunneridae</taxon>
        <taxon>Pentapetalae</taxon>
        <taxon>rosids</taxon>
        <taxon>fabids</taxon>
        <taxon>Fabales</taxon>
        <taxon>Fabaceae</taxon>
        <taxon>Cercidoideae</taxon>
        <taxon>Cercideae</taxon>
        <taxon>Bauhiniinae</taxon>
        <taxon>Bauhinia</taxon>
    </lineage>
</organism>
<evidence type="ECO:0000313" key="1">
    <source>
        <dbReference type="EMBL" id="KAI4318134.1"/>
    </source>
</evidence>
<proteinExistence type="predicted"/>
<reference evidence="1 2" key="1">
    <citation type="journal article" date="2022" name="DNA Res.">
        <title>Chromosomal-level genome assembly of the orchid tree Bauhinia variegata (Leguminosae; Cercidoideae) supports the allotetraploid origin hypothesis of Bauhinia.</title>
        <authorList>
            <person name="Zhong Y."/>
            <person name="Chen Y."/>
            <person name="Zheng D."/>
            <person name="Pang J."/>
            <person name="Liu Y."/>
            <person name="Luo S."/>
            <person name="Meng S."/>
            <person name="Qian L."/>
            <person name="Wei D."/>
            <person name="Dai S."/>
            <person name="Zhou R."/>
        </authorList>
    </citation>
    <scope>NUCLEOTIDE SEQUENCE [LARGE SCALE GENOMIC DNA]</scope>
    <source>
        <strain evidence="1">BV-YZ2020</strain>
    </source>
</reference>
<sequence length="274" mass="31118">METEANSHSPFDALPEACIAHIISFTTPQDACKLFLVSKIFRSVAASDAVWERFVPSDYDSLVSQSPSSTSLLASSSKKNLYFTLCDNPIIIDDGKKSFQLDRRSGKKCYMLASRDLSISWGDTPRYWEWKPLPESRFESVAELLHVCWLEIRGKISTRMLSSKTHYAAYLVFKLEDACWLGRRPTEVSVGIPGGHSSTEIVCLDPNMEDDRLFLGLQRPRERNDGWLEIKMGYFFNLGEEDEQVEMSVLETRGADWKNGLVLEGIEVRAKEDN</sequence>